<accession>A0ABU5H6Y8</accession>
<sequence>MADEPLVFEQTVEALFVRALGRRLTPECKSRLRQAGLDVDQKLKPAYSFTSWMTFVCIAAQELYPGLPVEEGAFKLGEAYIDGFRETMLGRAVLSLLRVLGPRRTLARATQNFRAGNNFTECRLKELGPTQFELWMNDVGSSPAFTAGIIHAGLRVAGAQDIRVEPSGYAGDACTYQLSWKEASLSPGVAAKADSRGDKRSGSIRPQ</sequence>
<name>A0ABU5H6Y8_9BACT</name>
<dbReference type="InterPro" id="IPR011751">
    <property type="entry name" value="Mxa_paralog_2265"/>
</dbReference>
<dbReference type="Pfam" id="PF09536">
    <property type="entry name" value="DUF2378"/>
    <property type="match status" value="1"/>
</dbReference>
<feature type="region of interest" description="Disordered" evidence="1">
    <location>
        <begin position="185"/>
        <end position="207"/>
    </location>
</feature>
<evidence type="ECO:0000256" key="1">
    <source>
        <dbReference type="SAM" id="MobiDB-lite"/>
    </source>
</evidence>
<dbReference type="Proteomes" id="UP001291309">
    <property type="component" value="Unassembled WGS sequence"/>
</dbReference>
<dbReference type="NCBIfam" id="TIGR02265">
    <property type="entry name" value="Mxa_TIGR02265"/>
    <property type="match status" value="1"/>
</dbReference>
<keyword evidence="3" id="KW-1185">Reference proteome</keyword>
<reference evidence="2 3" key="1">
    <citation type="submission" date="2023-12" db="EMBL/GenBank/DDBJ databases">
        <title>the genome sequence of Hyalangium sp. s54d21.</title>
        <authorList>
            <person name="Zhang X."/>
        </authorList>
    </citation>
    <scope>NUCLEOTIDE SEQUENCE [LARGE SCALE GENOMIC DNA]</scope>
    <source>
        <strain evidence="3">s54d21</strain>
    </source>
</reference>
<dbReference type="EMBL" id="JAXIVS010000007">
    <property type="protein sequence ID" value="MDY7229235.1"/>
    <property type="molecule type" value="Genomic_DNA"/>
</dbReference>
<proteinExistence type="predicted"/>
<evidence type="ECO:0000313" key="3">
    <source>
        <dbReference type="Proteomes" id="UP001291309"/>
    </source>
</evidence>
<protein>
    <submittedName>
        <fullName evidence="2">DUF2378 family protein</fullName>
    </submittedName>
</protein>
<dbReference type="RefSeq" id="WP_321547955.1">
    <property type="nucleotide sequence ID" value="NZ_JAXIVS010000007.1"/>
</dbReference>
<comment type="caution">
    <text evidence="2">The sequence shown here is derived from an EMBL/GenBank/DDBJ whole genome shotgun (WGS) entry which is preliminary data.</text>
</comment>
<organism evidence="2 3">
    <name type="scientific">Hyalangium rubrum</name>
    <dbReference type="NCBI Taxonomy" id="3103134"/>
    <lineage>
        <taxon>Bacteria</taxon>
        <taxon>Pseudomonadati</taxon>
        <taxon>Myxococcota</taxon>
        <taxon>Myxococcia</taxon>
        <taxon>Myxococcales</taxon>
        <taxon>Cystobacterineae</taxon>
        <taxon>Archangiaceae</taxon>
        <taxon>Hyalangium</taxon>
    </lineage>
</organism>
<gene>
    <name evidence="2" type="ORF">SYV04_22780</name>
</gene>
<evidence type="ECO:0000313" key="2">
    <source>
        <dbReference type="EMBL" id="MDY7229235.1"/>
    </source>
</evidence>